<evidence type="ECO:0000256" key="6">
    <source>
        <dbReference type="ARBA" id="ARBA00022695"/>
    </source>
</evidence>
<dbReference type="GO" id="GO:0006400">
    <property type="term" value="P:tRNA modification"/>
    <property type="evidence" value="ECO:0007669"/>
    <property type="project" value="InterPro"/>
</dbReference>
<gene>
    <name evidence="13" type="ORF">SAMN04489726_2883</name>
</gene>
<evidence type="ECO:0000313" key="14">
    <source>
        <dbReference type="Proteomes" id="UP000183376"/>
    </source>
</evidence>
<evidence type="ECO:0000256" key="1">
    <source>
        <dbReference type="ARBA" id="ARBA00001946"/>
    </source>
</evidence>
<keyword evidence="14" id="KW-1185">Reference proteome</keyword>
<keyword evidence="8" id="KW-0547">Nucleotide-binding</keyword>
<keyword evidence="4 13" id="KW-0808">Transferase</keyword>
<accession>A0A1G9V847</accession>
<dbReference type="InterPro" id="IPR025845">
    <property type="entry name" value="Thg1_C_dom"/>
</dbReference>
<dbReference type="RefSeq" id="WP_030431187.1">
    <property type="nucleotide sequence ID" value="NZ_JOEF01000018.1"/>
</dbReference>
<dbReference type="InterPro" id="IPR007537">
    <property type="entry name" value="tRNAHis_GuaTrfase_Thg1"/>
</dbReference>
<keyword evidence="7" id="KW-0479">Metal-binding</keyword>
<evidence type="ECO:0000256" key="7">
    <source>
        <dbReference type="ARBA" id="ARBA00022723"/>
    </source>
</evidence>
<evidence type="ECO:0000256" key="2">
    <source>
        <dbReference type="ARBA" id="ARBA00010113"/>
    </source>
</evidence>
<comment type="cofactor">
    <cofactor evidence="1">
        <name>Mg(2+)</name>
        <dbReference type="ChEBI" id="CHEBI:18420"/>
    </cofactor>
</comment>
<keyword evidence="9" id="KW-0460">Magnesium</keyword>
<feature type="domain" description="tRNAHis guanylyltransferase catalytic" evidence="11">
    <location>
        <begin position="13"/>
        <end position="123"/>
    </location>
</feature>
<name>A0A1G9V847_ALLAB</name>
<dbReference type="Gene3D" id="3.30.70.3000">
    <property type="match status" value="1"/>
</dbReference>
<evidence type="ECO:0000256" key="9">
    <source>
        <dbReference type="ARBA" id="ARBA00022842"/>
    </source>
</evidence>
<keyword evidence="10" id="KW-0342">GTP-binding</keyword>
<dbReference type="InterPro" id="IPR024956">
    <property type="entry name" value="tRNAHis_GuaTrfase_cat"/>
</dbReference>
<dbReference type="GO" id="GO:0008193">
    <property type="term" value="F:tRNA guanylyltransferase activity"/>
    <property type="evidence" value="ECO:0007669"/>
    <property type="project" value="UniProtKB-EC"/>
</dbReference>
<feature type="domain" description="Thg1 C-terminal" evidence="12">
    <location>
        <begin position="132"/>
        <end position="217"/>
    </location>
</feature>
<sequence length="252" mass="28530">MHRGEFEAGQRAREWFHELTVPPGVWTVVRVDGRGFSRFTEQHFDKPFDAAFSGLMVETARAMLTEFDARYVYTESDEISVVLQSEHGLFGRGVEKIVSITAGVASAAFTHAAGRPAHFDSRVWIGAGVGDVIDYVSWRQADATRCALNGWCYWTLRKTGASRREAAQRLHGTSVADKNELLFQHGINFNEVPAWQRRGIGLWWEDVSRSGHDPVRGVDVNTTRRQVHVERDLPMKDDYRALVEELITRGRA</sequence>
<evidence type="ECO:0000256" key="4">
    <source>
        <dbReference type="ARBA" id="ARBA00022679"/>
    </source>
</evidence>
<dbReference type="PANTHER" id="PTHR12729:SF6">
    <property type="entry name" value="TRNA(HIS) GUANYLYLTRANSFERASE-RELATED"/>
    <property type="match status" value="1"/>
</dbReference>
<evidence type="ECO:0000256" key="5">
    <source>
        <dbReference type="ARBA" id="ARBA00022694"/>
    </source>
</evidence>
<evidence type="ECO:0000259" key="12">
    <source>
        <dbReference type="Pfam" id="PF14413"/>
    </source>
</evidence>
<dbReference type="OrthoDB" id="4547336at2"/>
<comment type="similarity">
    <text evidence="2">Belongs to the tRNA(His) guanylyltransferase family.</text>
</comment>
<dbReference type="Pfam" id="PF14413">
    <property type="entry name" value="Thg1C"/>
    <property type="match status" value="1"/>
</dbReference>
<evidence type="ECO:0000256" key="10">
    <source>
        <dbReference type="ARBA" id="ARBA00023134"/>
    </source>
</evidence>
<protein>
    <recommendedName>
        <fullName evidence="3">tRNA(His) guanylyltransferase</fullName>
        <ecNumber evidence="3">2.7.7.79</ecNumber>
    </recommendedName>
</protein>
<dbReference type="GO" id="GO:0000287">
    <property type="term" value="F:magnesium ion binding"/>
    <property type="evidence" value="ECO:0007669"/>
    <property type="project" value="InterPro"/>
</dbReference>
<evidence type="ECO:0000256" key="3">
    <source>
        <dbReference type="ARBA" id="ARBA00012511"/>
    </source>
</evidence>
<keyword evidence="5" id="KW-0819">tRNA processing</keyword>
<evidence type="ECO:0000313" key="13">
    <source>
        <dbReference type="EMBL" id="SDM68226.1"/>
    </source>
</evidence>
<dbReference type="Pfam" id="PF04446">
    <property type="entry name" value="Thg1"/>
    <property type="match status" value="1"/>
</dbReference>
<dbReference type="InterPro" id="IPR038469">
    <property type="entry name" value="tRNAHis_GuaTrfase_Thg1_sf"/>
</dbReference>
<organism evidence="13 14">
    <name type="scientific">Allokutzneria albata</name>
    <name type="common">Kibdelosporangium albatum</name>
    <dbReference type="NCBI Taxonomy" id="211114"/>
    <lineage>
        <taxon>Bacteria</taxon>
        <taxon>Bacillati</taxon>
        <taxon>Actinomycetota</taxon>
        <taxon>Actinomycetes</taxon>
        <taxon>Pseudonocardiales</taxon>
        <taxon>Pseudonocardiaceae</taxon>
        <taxon>Allokutzneria</taxon>
    </lineage>
</organism>
<dbReference type="Proteomes" id="UP000183376">
    <property type="component" value="Chromosome I"/>
</dbReference>
<proteinExistence type="inferred from homology"/>
<dbReference type="STRING" id="211114.SAMN04489726_2883"/>
<keyword evidence="6 13" id="KW-0548">Nucleotidyltransferase</keyword>
<dbReference type="eggNOG" id="COG4021">
    <property type="taxonomic scope" value="Bacteria"/>
</dbReference>
<reference evidence="13 14" key="1">
    <citation type="submission" date="2016-10" db="EMBL/GenBank/DDBJ databases">
        <authorList>
            <person name="de Groot N.N."/>
        </authorList>
    </citation>
    <scope>NUCLEOTIDE SEQUENCE [LARGE SCALE GENOMIC DNA]</scope>
    <source>
        <strain evidence="13 14">DSM 44149</strain>
    </source>
</reference>
<evidence type="ECO:0000256" key="8">
    <source>
        <dbReference type="ARBA" id="ARBA00022741"/>
    </source>
</evidence>
<dbReference type="EMBL" id="LT629701">
    <property type="protein sequence ID" value="SDM68226.1"/>
    <property type="molecule type" value="Genomic_DNA"/>
</dbReference>
<dbReference type="EC" id="2.7.7.79" evidence="3"/>
<dbReference type="PANTHER" id="PTHR12729">
    <property type="entry name" value="TRNA(HIS) GUANYLYLTRANSFERASE-RELATED"/>
    <property type="match status" value="1"/>
</dbReference>
<dbReference type="GO" id="GO:0005525">
    <property type="term" value="F:GTP binding"/>
    <property type="evidence" value="ECO:0007669"/>
    <property type="project" value="UniProtKB-KW"/>
</dbReference>
<dbReference type="AlphaFoldDB" id="A0A1G9V847"/>
<evidence type="ECO:0000259" key="11">
    <source>
        <dbReference type="Pfam" id="PF04446"/>
    </source>
</evidence>